<protein>
    <recommendedName>
        <fullName evidence="4">Chitin-binding type-4 domain-containing protein</fullName>
    </recommendedName>
</protein>
<keyword evidence="1" id="KW-0732">Signal</keyword>
<dbReference type="EMBL" id="KL584980">
    <property type="protein sequence ID" value="KEQ85262.1"/>
    <property type="molecule type" value="Genomic_DNA"/>
</dbReference>
<feature type="chain" id="PRO_5001703689" description="Chitin-binding type-4 domain-containing protein" evidence="1">
    <location>
        <begin position="21"/>
        <end position="124"/>
    </location>
</feature>
<evidence type="ECO:0000256" key="1">
    <source>
        <dbReference type="SAM" id="SignalP"/>
    </source>
</evidence>
<sequence>MVLFRQILALTISLARLCRAFDASSRTCPEYTRLCLTSFIWCGREGQSQNHNDCSWPENVYPTIPKDYAGPPAIILRGAVYNVSWTGANQNYPVQLTWDLPCITDGGNCVNESRIFWQYSQSAQ</sequence>
<evidence type="ECO:0000313" key="2">
    <source>
        <dbReference type="EMBL" id="KEQ85262.1"/>
    </source>
</evidence>
<dbReference type="RefSeq" id="XP_029761449.1">
    <property type="nucleotide sequence ID" value="XM_029905270.1"/>
</dbReference>
<evidence type="ECO:0000313" key="3">
    <source>
        <dbReference type="Proteomes" id="UP000030706"/>
    </source>
</evidence>
<accession>A0A074XTG9</accession>
<dbReference type="Proteomes" id="UP000030706">
    <property type="component" value="Unassembled WGS sequence"/>
</dbReference>
<reference evidence="2 3" key="1">
    <citation type="journal article" date="2014" name="BMC Genomics">
        <title>Genome sequencing of four Aureobasidium pullulans varieties: biotechnological potential, stress tolerance, and description of new species.</title>
        <authorList>
            <person name="Gostin Ar C."/>
            <person name="Ohm R.A."/>
            <person name="Kogej T."/>
            <person name="Sonjak S."/>
            <person name="Turk M."/>
            <person name="Zajc J."/>
            <person name="Zalar P."/>
            <person name="Grube M."/>
            <person name="Sun H."/>
            <person name="Han J."/>
            <person name="Sharma A."/>
            <person name="Chiniquy J."/>
            <person name="Ngan C.Y."/>
            <person name="Lipzen A."/>
            <person name="Barry K."/>
            <person name="Grigoriev I.V."/>
            <person name="Gunde-Cimerman N."/>
        </authorList>
    </citation>
    <scope>NUCLEOTIDE SEQUENCE [LARGE SCALE GENOMIC DNA]</scope>
    <source>
        <strain evidence="2 3">EXF-150</strain>
    </source>
</reference>
<dbReference type="HOGENOM" id="CLU_2003454_0_0_1"/>
<keyword evidence="3" id="KW-1185">Reference proteome</keyword>
<proteinExistence type="predicted"/>
<gene>
    <name evidence="2" type="ORF">M438DRAFT_344623</name>
</gene>
<name>A0A074XTG9_AURPU</name>
<organism evidence="2 3">
    <name type="scientific">Aureobasidium pullulans EXF-150</name>
    <dbReference type="NCBI Taxonomy" id="1043002"/>
    <lineage>
        <taxon>Eukaryota</taxon>
        <taxon>Fungi</taxon>
        <taxon>Dikarya</taxon>
        <taxon>Ascomycota</taxon>
        <taxon>Pezizomycotina</taxon>
        <taxon>Dothideomycetes</taxon>
        <taxon>Dothideomycetidae</taxon>
        <taxon>Dothideales</taxon>
        <taxon>Saccotheciaceae</taxon>
        <taxon>Aureobasidium</taxon>
    </lineage>
</organism>
<dbReference type="AlphaFoldDB" id="A0A074XTG9"/>
<evidence type="ECO:0008006" key="4">
    <source>
        <dbReference type="Google" id="ProtNLM"/>
    </source>
</evidence>
<dbReference type="GeneID" id="40747576"/>
<feature type="signal peptide" evidence="1">
    <location>
        <begin position="1"/>
        <end position="20"/>
    </location>
</feature>